<feature type="transmembrane region" description="Helical" evidence="5">
    <location>
        <begin position="97"/>
        <end position="114"/>
    </location>
</feature>
<dbReference type="PANTHER" id="PTHR12859:SF0">
    <property type="entry name" value="PRA1 FAMILY PROTEIN"/>
    <property type="match status" value="1"/>
</dbReference>
<comment type="similarity">
    <text evidence="5">Belongs to the PRA1 family.</text>
</comment>
<keyword evidence="2 5" id="KW-0812">Transmembrane</keyword>
<evidence type="ECO:0000313" key="6">
    <source>
        <dbReference type="EMBL" id="KAK3579050.1"/>
    </source>
</evidence>
<dbReference type="Proteomes" id="UP001195483">
    <property type="component" value="Unassembled WGS sequence"/>
</dbReference>
<name>A0AAE0RT37_9BIVA</name>
<evidence type="ECO:0000256" key="2">
    <source>
        <dbReference type="ARBA" id="ARBA00022692"/>
    </source>
</evidence>
<dbReference type="GO" id="GO:0016020">
    <property type="term" value="C:membrane"/>
    <property type="evidence" value="ECO:0007669"/>
    <property type="project" value="UniProtKB-SubCell"/>
</dbReference>
<evidence type="ECO:0000313" key="7">
    <source>
        <dbReference type="Proteomes" id="UP001195483"/>
    </source>
</evidence>
<reference evidence="6" key="2">
    <citation type="journal article" date="2021" name="Genome Biol. Evol.">
        <title>Developing a high-quality reference genome for a parasitic bivalve with doubly uniparental inheritance (Bivalvia: Unionida).</title>
        <authorList>
            <person name="Smith C.H."/>
        </authorList>
    </citation>
    <scope>NUCLEOTIDE SEQUENCE</scope>
    <source>
        <strain evidence="6">CHS0354</strain>
        <tissue evidence="6">Mantle</tissue>
    </source>
</reference>
<keyword evidence="3 5" id="KW-1133">Transmembrane helix</keyword>
<protein>
    <recommendedName>
        <fullName evidence="5">PRA1 family protein</fullName>
    </recommendedName>
</protein>
<dbReference type="EMBL" id="JAEAOA010001785">
    <property type="protein sequence ID" value="KAK3579050.1"/>
    <property type="molecule type" value="Genomic_DNA"/>
</dbReference>
<dbReference type="InterPro" id="IPR004895">
    <property type="entry name" value="Prenylated_rab_accept_PRA1"/>
</dbReference>
<evidence type="ECO:0000256" key="4">
    <source>
        <dbReference type="ARBA" id="ARBA00023136"/>
    </source>
</evidence>
<keyword evidence="7" id="KW-1185">Reference proteome</keyword>
<dbReference type="Pfam" id="PF03208">
    <property type="entry name" value="PRA1"/>
    <property type="match status" value="1"/>
</dbReference>
<proteinExistence type="inferred from homology"/>
<dbReference type="AlphaFoldDB" id="A0AAE0RT37"/>
<gene>
    <name evidence="6" type="ORF">CHS0354_029908</name>
</gene>
<comment type="subcellular location">
    <subcellularLocation>
        <location evidence="1 5">Membrane</location>
        <topology evidence="1 5">Multi-pass membrane protein</topology>
    </subcellularLocation>
</comment>
<evidence type="ECO:0000256" key="5">
    <source>
        <dbReference type="RuleBase" id="RU363107"/>
    </source>
</evidence>
<accession>A0AAE0RT37</accession>
<keyword evidence="4 5" id="KW-0472">Membrane</keyword>
<organism evidence="6 7">
    <name type="scientific">Potamilus streckersoni</name>
    <dbReference type="NCBI Taxonomy" id="2493646"/>
    <lineage>
        <taxon>Eukaryota</taxon>
        <taxon>Metazoa</taxon>
        <taxon>Spiralia</taxon>
        <taxon>Lophotrochozoa</taxon>
        <taxon>Mollusca</taxon>
        <taxon>Bivalvia</taxon>
        <taxon>Autobranchia</taxon>
        <taxon>Heteroconchia</taxon>
        <taxon>Palaeoheterodonta</taxon>
        <taxon>Unionida</taxon>
        <taxon>Unionoidea</taxon>
        <taxon>Unionidae</taxon>
        <taxon>Ambleminae</taxon>
        <taxon>Lampsilini</taxon>
        <taxon>Potamilus</taxon>
    </lineage>
</organism>
<feature type="transmembrane region" description="Helical" evidence="5">
    <location>
        <begin position="65"/>
        <end position="85"/>
    </location>
</feature>
<reference evidence="6" key="3">
    <citation type="submission" date="2023-05" db="EMBL/GenBank/DDBJ databases">
        <authorList>
            <person name="Smith C.H."/>
        </authorList>
    </citation>
    <scope>NUCLEOTIDE SEQUENCE</scope>
    <source>
        <strain evidence="6">CHS0354</strain>
        <tissue evidence="6">Mantle</tissue>
    </source>
</reference>
<comment type="caution">
    <text evidence="6">The sequence shown here is derived from an EMBL/GenBank/DDBJ whole genome shotgun (WGS) entry which is preliminary data.</text>
</comment>
<feature type="transmembrane region" description="Helical" evidence="5">
    <location>
        <begin position="41"/>
        <end position="59"/>
    </location>
</feature>
<evidence type="ECO:0000256" key="1">
    <source>
        <dbReference type="ARBA" id="ARBA00004141"/>
    </source>
</evidence>
<reference evidence="6" key="1">
    <citation type="journal article" date="2021" name="Genome Biol. Evol.">
        <title>A High-Quality Reference Genome for a Parasitic Bivalve with Doubly Uniparental Inheritance (Bivalvia: Unionida).</title>
        <authorList>
            <person name="Smith C.H."/>
        </authorList>
    </citation>
    <scope>NUCLEOTIDE SEQUENCE</scope>
    <source>
        <strain evidence="6">CHS0354</strain>
    </source>
</reference>
<dbReference type="PANTHER" id="PTHR12859">
    <property type="entry name" value="PRA1 PROTEIN"/>
    <property type="match status" value="1"/>
</dbReference>
<evidence type="ECO:0000256" key="3">
    <source>
        <dbReference type="ARBA" id="ARBA00022989"/>
    </source>
</evidence>
<sequence>MADVQLAPLRPLSDFLMGSARFQVPNINDPEKWANRVLNNLLYYQTNYFLKALLVFLIIGIMHPVQMMCGFVAISVAFGGFVYCTNTQWKARQFKQNHPVISVLIILLTGYLLVYMFGAVLVFLFGIAFPMLLILIHASLRMRNIKNKVTNKLEVVGLKKTPMGIILEGLGQEPDILS</sequence>
<feature type="transmembrane region" description="Helical" evidence="5">
    <location>
        <begin position="120"/>
        <end position="140"/>
    </location>
</feature>